<sequence length="143" mass="15505">MRQPIALLLFIFILMPIWAAHALAADLEVTLTGIRNDSGSIRIAVLDRLIGSPDADNAVALHKEPARPGSMTLRFTGLEPGRYALAVFHDEDDDGELQRLLGLIPLEGYALSGNTGRMGPPSFGRMAFVLTDEGAAMTLPMRY</sequence>
<dbReference type="InterPro" id="IPR018673">
    <property type="entry name" value="DUF2141"/>
</dbReference>
<name>M5PR14_DESAF</name>
<dbReference type="Pfam" id="PF09912">
    <property type="entry name" value="DUF2141"/>
    <property type="match status" value="1"/>
</dbReference>
<proteinExistence type="predicted"/>
<gene>
    <name evidence="1" type="ORF">PCS_02566</name>
</gene>
<evidence type="ECO:0000313" key="1">
    <source>
        <dbReference type="EMBL" id="EMG36554.1"/>
    </source>
</evidence>
<protein>
    <recommendedName>
        <fullName evidence="3">DUF2141 domain-containing protein</fullName>
    </recommendedName>
</protein>
<dbReference type="Proteomes" id="UP000011922">
    <property type="component" value="Unassembled WGS sequence"/>
</dbReference>
<dbReference type="RefSeq" id="WP_005987813.1">
    <property type="nucleotide sequence ID" value="NZ_AOSV01000029.1"/>
</dbReference>
<comment type="caution">
    <text evidence="1">The sequence shown here is derived from an EMBL/GenBank/DDBJ whole genome shotgun (WGS) entry which is preliminary data.</text>
</comment>
<dbReference type="OrthoDB" id="9788332at2"/>
<dbReference type="PATRIC" id="fig|1262666.3.peg.2606"/>
<accession>M5PR14</accession>
<dbReference type="EMBL" id="AOSV01000029">
    <property type="protein sequence ID" value="EMG36554.1"/>
    <property type="molecule type" value="Genomic_DNA"/>
</dbReference>
<evidence type="ECO:0008006" key="3">
    <source>
        <dbReference type="Google" id="ProtNLM"/>
    </source>
</evidence>
<reference evidence="1 2" key="1">
    <citation type="journal article" date="2013" name="Genome Announc.">
        <title>Draft Genome Sequence for Desulfovibrio africanus Strain PCS.</title>
        <authorList>
            <person name="Brown S.D."/>
            <person name="Utturkar S.M."/>
            <person name="Arkin A.P."/>
            <person name="Deutschbauer A.M."/>
            <person name="Elias D.A."/>
            <person name="Hazen T.C."/>
            <person name="Chakraborty R."/>
        </authorList>
    </citation>
    <scope>NUCLEOTIDE SEQUENCE [LARGE SCALE GENOMIC DNA]</scope>
    <source>
        <strain evidence="1 2">PCS</strain>
    </source>
</reference>
<evidence type="ECO:0000313" key="2">
    <source>
        <dbReference type="Proteomes" id="UP000011922"/>
    </source>
</evidence>
<organism evidence="1 2">
    <name type="scientific">Desulfocurvibacter africanus PCS</name>
    <dbReference type="NCBI Taxonomy" id="1262666"/>
    <lineage>
        <taxon>Bacteria</taxon>
        <taxon>Pseudomonadati</taxon>
        <taxon>Thermodesulfobacteriota</taxon>
        <taxon>Desulfovibrionia</taxon>
        <taxon>Desulfovibrionales</taxon>
        <taxon>Desulfovibrionaceae</taxon>
        <taxon>Desulfocurvibacter</taxon>
    </lineage>
</organism>
<dbReference type="AlphaFoldDB" id="M5PR14"/>